<evidence type="ECO:0000313" key="6">
    <source>
        <dbReference type="EMBL" id="KAB0795129.1"/>
    </source>
</evidence>
<dbReference type="Gene3D" id="1.10.150.570">
    <property type="entry name" value="GidA associated domain, C-terminal subdomain"/>
    <property type="match status" value="1"/>
</dbReference>
<comment type="similarity">
    <text evidence="2">Belongs to the MnmG family.</text>
</comment>
<dbReference type="EMBL" id="VVIM01000008">
    <property type="protein sequence ID" value="KAB0795129.1"/>
    <property type="molecule type" value="Genomic_DNA"/>
</dbReference>
<evidence type="ECO:0000256" key="3">
    <source>
        <dbReference type="ARBA" id="ARBA00022630"/>
    </source>
</evidence>
<dbReference type="InParanoid" id="A0A5N4ACW7"/>
<dbReference type="GO" id="GO:0005829">
    <property type="term" value="C:cytosol"/>
    <property type="evidence" value="ECO:0007669"/>
    <property type="project" value="TreeGrafter"/>
</dbReference>
<dbReference type="FunCoup" id="A0A5N4ACW7">
    <property type="interactions" value="1543"/>
</dbReference>
<dbReference type="PANTHER" id="PTHR11806:SF0">
    <property type="entry name" value="PROTEIN MTO1 HOMOLOG, MITOCHONDRIAL"/>
    <property type="match status" value="1"/>
</dbReference>
<dbReference type="GO" id="GO:0005739">
    <property type="term" value="C:mitochondrion"/>
    <property type="evidence" value="ECO:0007669"/>
    <property type="project" value="GOC"/>
</dbReference>
<comment type="caution">
    <text evidence="6">The sequence shown here is derived from an EMBL/GenBank/DDBJ whole genome shotgun (WGS) entry which is preliminary data.</text>
</comment>
<dbReference type="InterPro" id="IPR047001">
    <property type="entry name" value="MnmG_C_subdom"/>
</dbReference>
<protein>
    <recommendedName>
        <fullName evidence="5">tRNA uridine 5-carboxymethylaminomethyl modification enzyme C-terminal subdomain domain-containing protein</fullName>
    </recommendedName>
</protein>
<dbReference type="FunFam" id="3.50.50.60:FF:000002">
    <property type="entry name" value="tRNA uridine 5-carboxymethylaminomethyl modification enzyme MnmG"/>
    <property type="match status" value="1"/>
</dbReference>
<dbReference type="PRINTS" id="PR00411">
    <property type="entry name" value="PNDRDTASEI"/>
</dbReference>
<dbReference type="InterPro" id="IPR049312">
    <property type="entry name" value="GIDA_C_N"/>
</dbReference>
<dbReference type="Pfam" id="PF13932">
    <property type="entry name" value="SAM_GIDA_C"/>
    <property type="match status" value="1"/>
</dbReference>
<dbReference type="InterPro" id="IPR036188">
    <property type="entry name" value="FAD/NAD-bd_sf"/>
</dbReference>
<dbReference type="InterPro" id="IPR004416">
    <property type="entry name" value="MnmG"/>
</dbReference>
<dbReference type="InterPro" id="IPR044920">
    <property type="entry name" value="MnmG_C_subdom_sf"/>
</dbReference>
<dbReference type="SUPFAM" id="SSF51905">
    <property type="entry name" value="FAD/NAD(P)-binding domain"/>
    <property type="match status" value="1"/>
</dbReference>
<organism evidence="6 7">
    <name type="scientific">Photinus pyralis</name>
    <name type="common">Common eastern firefly</name>
    <name type="synonym">Lampyris pyralis</name>
    <dbReference type="NCBI Taxonomy" id="7054"/>
    <lineage>
        <taxon>Eukaryota</taxon>
        <taxon>Metazoa</taxon>
        <taxon>Ecdysozoa</taxon>
        <taxon>Arthropoda</taxon>
        <taxon>Hexapoda</taxon>
        <taxon>Insecta</taxon>
        <taxon>Pterygota</taxon>
        <taxon>Neoptera</taxon>
        <taxon>Endopterygota</taxon>
        <taxon>Coleoptera</taxon>
        <taxon>Polyphaga</taxon>
        <taxon>Elateriformia</taxon>
        <taxon>Elateroidea</taxon>
        <taxon>Lampyridae</taxon>
        <taxon>Lampyrinae</taxon>
        <taxon>Photinus</taxon>
    </lineage>
</organism>
<dbReference type="FunFam" id="3.50.50.60:FF:000082">
    <property type="entry name" value="protein MTO1 homolog, mitochondrial isoform X1"/>
    <property type="match status" value="1"/>
</dbReference>
<gene>
    <name evidence="6" type="ORF">PPYR_11968</name>
</gene>
<dbReference type="InterPro" id="IPR040131">
    <property type="entry name" value="MnmG_N"/>
</dbReference>
<dbReference type="InterPro" id="IPR026904">
    <property type="entry name" value="MnmG_C"/>
</dbReference>
<dbReference type="GO" id="GO:0050660">
    <property type="term" value="F:flavin adenine dinucleotide binding"/>
    <property type="evidence" value="ECO:0007669"/>
    <property type="project" value="InterPro"/>
</dbReference>
<evidence type="ECO:0000259" key="5">
    <source>
        <dbReference type="SMART" id="SM01228"/>
    </source>
</evidence>
<dbReference type="NCBIfam" id="TIGR00136">
    <property type="entry name" value="mnmG_gidA"/>
    <property type="match status" value="1"/>
</dbReference>
<sequence length="746" mass="83156">MLIVDEWLRRHVFIVDEANYCFHKKEEFTSWVVVKNNALNFMQATSKKNVFMQKLIQCVVLDHHPTSKFLFFMKAVIASPTMNTDTMFKHHNVHILKQIIRKCSTESVYDVIVVGGGHAGTEASAAAARMGARTLLVTHKKETIGEMSCNPSFGGVGKGHLMKEIDALDGVCGRICDLSGVQYKVLNKSKGPAVWGPRAQIDRELYKYHLQNELFGNTPNLEILVGSVEDLITKNPRTINRRNVFDCGGIVLSDGKKIKSQCVLLTTGTFLKACINIGPEKRPAGRIGDVSSIGLANTLAGLGLKMGRLKTGTPPRLHANSIDFSVCDRQLGDDPPVPFSFMNEKVWIKAEDQKLCYITHTTAAIESIVKDNIHVNRHVREEVRGPRYCPSIESKVLRFGGRKHQVWLEPEGMNSDIIYPNGLSCTLPEELQVKLIRTIPGLEKADVVRPGYGVEYEYVDPRELQNTLQLKCVKGLFLAGQINGTTGYEEAAAQGIIGGINAAAQALGKVPLTVSRTEGYIGVLIDDLTTQGATEPYRMFTSRAEFRLTLRPDNADQRLTRKGFNAGCVSNERFNRMRYIEEKLNEGVSVLKDIKKTSLSWRNLLHIASSPNNQQKSAFEMLAYSTKDYVTLEMLEKVCPELKIFADDKLIAQRLKVEALYESAIAEQAEDIEEMRRDEALVLPYDLDYTSDGLNLSYEEKEKLLAVQPQTIGAASRIPGITPSTVLRLLRFVKNNNSSCNHAFAT</sequence>
<evidence type="ECO:0000256" key="1">
    <source>
        <dbReference type="ARBA" id="ARBA00001974"/>
    </source>
</evidence>
<comment type="cofactor">
    <cofactor evidence="1">
        <name>FAD</name>
        <dbReference type="ChEBI" id="CHEBI:57692"/>
    </cofactor>
</comment>
<proteinExistence type="inferred from homology"/>
<dbReference type="Pfam" id="PF21680">
    <property type="entry name" value="GIDA_C_1st"/>
    <property type="match status" value="1"/>
</dbReference>
<keyword evidence="7" id="KW-1185">Reference proteome</keyword>
<dbReference type="Pfam" id="PF01134">
    <property type="entry name" value="GIDA"/>
    <property type="match status" value="1"/>
</dbReference>
<dbReference type="Gene3D" id="3.50.50.60">
    <property type="entry name" value="FAD/NAD(P)-binding domain"/>
    <property type="match status" value="2"/>
</dbReference>
<name>A0A5N4ACW7_PHOPY</name>
<accession>A0A5N4ACW7</accession>
<evidence type="ECO:0000256" key="2">
    <source>
        <dbReference type="ARBA" id="ARBA00007653"/>
    </source>
</evidence>
<dbReference type="SMART" id="SM01228">
    <property type="entry name" value="GIDA_assoc_3"/>
    <property type="match status" value="1"/>
</dbReference>
<feature type="domain" description="tRNA uridine 5-carboxymethylaminomethyl modification enzyme C-terminal subdomain" evidence="5">
    <location>
        <begin position="659"/>
        <end position="731"/>
    </location>
</feature>
<dbReference type="Proteomes" id="UP000327044">
    <property type="component" value="Unassembled WGS sequence"/>
</dbReference>
<evidence type="ECO:0000256" key="4">
    <source>
        <dbReference type="ARBA" id="ARBA00022827"/>
    </source>
</evidence>
<dbReference type="PROSITE" id="PS01280">
    <property type="entry name" value="GIDA_1"/>
    <property type="match status" value="1"/>
</dbReference>
<evidence type="ECO:0000313" key="7">
    <source>
        <dbReference type="Proteomes" id="UP000327044"/>
    </source>
</evidence>
<keyword evidence="3" id="KW-0285">Flavoprotein</keyword>
<dbReference type="HAMAP" id="MF_00129">
    <property type="entry name" value="MnmG_GidA"/>
    <property type="match status" value="1"/>
</dbReference>
<dbReference type="FunFam" id="1.10.150.570:FF:000001">
    <property type="entry name" value="tRNA uridine 5-carboxymethylaminomethyl modification enzyme MnmG"/>
    <property type="match status" value="1"/>
</dbReference>
<dbReference type="InterPro" id="IPR002218">
    <property type="entry name" value="MnmG-rel"/>
</dbReference>
<dbReference type="PANTHER" id="PTHR11806">
    <property type="entry name" value="GLUCOSE INHIBITED DIVISION PROTEIN A"/>
    <property type="match status" value="1"/>
</dbReference>
<keyword evidence="4" id="KW-0274">FAD</keyword>
<reference evidence="6 7" key="1">
    <citation type="journal article" date="2018" name="Elife">
        <title>Firefly genomes illuminate parallel origins of bioluminescence in beetles.</title>
        <authorList>
            <person name="Fallon T.R."/>
            <person name="Lower S.E."/>
            <person name="Chang C.H."/>
            <person name="Bessho-Uehara M."/>
            <person name="Martin G.J."/>
            <person name="Bewick A.J."/>
            <person name="Behringer M."/>
            <person name="Debat H.J."/>
            <person name="Wong I."/>
            <person name="Day J.C."/>
            <person name="Suvorov A."/>
            <person name="Silva C.J."/>
            <person name="Stanger-Hall K.F."/>
            <person name="Hall D.W."/>
            <person name="Schmitz R.J."/>
            <person name="Nelson D.R."/>
            <person name="Lewis S.M."/>
            <person name="Shigenobu S."/>
            <person name="Bybee S.M."/>
            <person name="Larracuente A.M."/>
            <person name="Oba Y."/>
            <person name="Weng J.K."/>
        </authorList>
    </citation>
    <scope>NUCLEOTIDE SEQUENCE [LARGE SCALE GENOMIC DNA]</scope>
    <source>
        <strain evidence="6">1611_PpyrPB1</strain>
        <tissue evidence="6">Whole body</tissue>
    </source>
</reference>
<dbReference type="GO" id="GO:0030488">
    <property type="term" value="P:tRNA methylation"/>
    <property type="evidence" value="ECO:0007669"/>
    <property type="project" value="TreeGrafter"/>
</dbReference>
<dbReference type="GO" id="GO:0070899">
    <property type="term" value="P:mitochondrial tRNA wobble uridine modification"/>
    <property type="evidence" value="ECO:0007669"/>
    <property type="project" value="UniProtKB-ARBA"/>
</dbReference>
<dbReference type="AlphaFoldDB" id="A0A5N4ACW7"/>
<dbReference type="InterPro" id="IPR020595">
    <property type="entry name" value="MnmG-rel_CS"/>
</dbReference>